<feature type="signal peptide" evidence="1">
    <location>
        <begin position="1"/>
        <end position="21"/>
    </location>
</feature>
<dbReference type="Proteomes" id="UP000503129">
    <property type="component" value="Chromosome"/>
</dbReference>
<reference evidence="2 3" key="1">
    <citation type="submission" date="2018-06" db="EMBL/GenBank/DDBJ databases">
        <title>Comparative genomics of Brasilonema spp. strains.</title>
        <authorList>
            <person name="Alvarenga D.O."/>
            <person name="Fiore M.F."/>
            <person name="Varani A.M."/>
        </authorList>
    </citation>
    <scope>NUCLEOTIDE SEQUENCE [LARGE SCALE GENOMIC DNA]</scope>
    <source>
        <strain evidence="2 3">CENA114</strain>
    </source>
</reference>
<evidence type="ECO:0000313" key="3">
    <source>
        <dbReference type="Proteomes" id="UP000503129"/>
    </source>
</evidence>
<dbReference type="EMBL" id="CP030118">
    <property type="protein sequence ID" value="QDL10825.1"/>
    <property type="molecule type" value="Genomic_DNA"/>
</dbReference>
<dbReference type="KEGG" id="bsen:DP114_25575"/>
<keyword evidence="1" id="KW-0732">Signal</keyword>
<feature type="chain" id="PRO_5032385542" evidence="1">
    <location>
        <begin position="22"/>
        <end position="232"/>
    </location>
</feature>
<name>A0A856MHI2_9CYAN</name>
<keyword evidence="3" id="KW-1185">Reference proteome</keyword>
<proteinExistence type="predicted"/>
<evidence type="ECO:0000256" key="1">
    <source>
        <dbReference type="SAM" id="SignalP"/>
    </source>
</evidence>
<evidence type="ECO:0000313" key="2">
    <source>
        <dbReference type="EMBL" id="QDL10825.1"/>
    </source>
</evidence>
<organism evidence="2 3">
    <name type="scientific">Brasilonema sennae CENA114</name>
    <dbReference type="NCBI Taxonomy" id="415709"/>
    <lineage>
        <taxon>Bacteria</taxon>
        <taxon>Bacillati</taxon>
        <taxon>Cyanobacteriota</taxon>
        <taxon>Cyanophyceae</taxon>
        <taxon>Nostocales</taxon>
        <taxon>Scytonemataceae</taxon>
        <taxon>Brasilonema</taxon>
        <taxon>Bromeliae group (in: Brasilonema)</taxon>
    </lineage>
</organism>
<protein>
    <submittedName>
        <fullName evidence="2">Uncharacterized protein</fullName>
    </submittedName>
</protein>
<gene>
    <name evidence="2" type="ORF">DP114_25575</name>
</gene>
<accession>A0A856MHI2</accession>
<dbReference type="AlphaFoldDB" id="A0A856MHI2"/>
<sequence>MFKRLLLLLCCAIAGSSAVLFFFWQQATQLPTWYSNPSTTASLPAKTEQNETQIQPSQQQVLSKISDHLKGANAKREVQLDANEVNTLILSGIAQTSDKSRLAQAVVKTNTQIQDGKISAGAVIDFRTIPLNELPSQEQVAISKLLSTVPILKYRPVYIEVEGKPKVHNKQISLDETTRVKLGSLSLTLSDMYQRFGLDEKRLNQQVANELKKLPVEVKDVEVMGDRLVVRG</sequence>